<keyword evidence="2" id="KW-1185">Reference proteome</keyword>
<evidence type="ECO:0000313" key="2">
    <source>
        <dbReference type="Proteomes" id="UP000192911"/>
    </source>
</evidence>
<dbReference type="InterPro" id="IPR053444">
    <property type="entry name" value="Pyr2C_reductase-like"/>
</dbReference>
<dbReference type="Proteomes" id="UP000192911">
    <property type="component" value="Unassembled WGS sequence"/>
</dbReference>
<dbReference type="GeneID" id="95552792"/>
<dbReference type="Gene3D" id="3.40.50.720">
    <property type="entry name" value="NAD(P)-binding Rossmann-like Domain"/>
    <property type="match status" value="1"/>
</dbReference>
<accession>A0A1X7GF67</accession>
<dbReference type="OrthoDB" id="5293744at2"/>
<name>A0A1X7GF67_TRICW</name>
<dbReference type="AlphaFoldDB" id="A0A1X7GF67"/>
<dbReference type="InterPro" id="IPR003462">
    <property type="entry name" value="ODC_Mu_crystall"/>
</dbReference>
<dbReference type="Pfam" id="PF02423">
    <property type="entry name" value="OCD_Mu_crystall"/>
    <property type="match status" value="1"/>
</dbReference>
<protein>
    <submittedName>
        <fullName evidence="1">Ornithine cyclodeaminase</fullName>
    </submittedName>
</protein>
<dbReference type="PANTHER" id="PTHR13812">
    <property type="entry name" value="KETIMINE REDUCTASE MU-CRYSTALLIN"/>
    <property type="match status" value="1"/>
</dbReference>
<dbReference type="EMBL" id="FXAH01000015">
    <property type="protein sequence ID" value="SMF68824.1"/>
    <property type="molecule type" value="Genomic_DNA"/>
</dbReference>
<sequence>MQTISTFDAAATAELLDFGALVDALRRAAREHEAGQIRSPVRTAVPLAYGGVLLSMPAAAADIAIHKLVSVCPANAQRGIPTIHGTVTVCDGATGTPEFVLDGPTVTGRRTAALSMLGIELLHLAAPRVFLLIGTGTQARFHAEAIGRCHPGSEILVAGRQPGSAERFCDALAGAGIAARVAGSDAIDRADTVITVTTSKTPVYHGPASSKRLVVAVGAFTPDAAEVDGETVRASRIFVDDLEAAREEAGDLLQAGVDWQQVTSLGRALDMAAPAGEPVLIKTVGSGAWDLAAARVARERIG</sequence>
<dbReference type="SUPFAM" id="SSF51735">
    <property type="entry name" value="NAD(P)-binding Rossmann-fold domains"/>
    <property type="match status" value="1"/>
</dbReference>
<dbReference type="PANTHER" id="PTHR13812:SF19">
    <property type="entry name" value="KETIMINE REDUCTASE MU-CRYSTALLIN"/>
    <property type="match status" value="1"/>
</dbReference>
<dbReference type="GO" id="GO:0042562">
    <property type="term" value="F:hormone binding"/>
    <property type="evidence" value="ECO:0007669"/>
    <property type="project" value="TreeGrafter"/>
</dbReference>
<evidence type="ECO:0000313" key="1">
    <source>
        <dbReference type="EMBL" id="SMF68824.1"/>
    </source>
</evidence>
<dbReference type="GO" id="GO:0005737">
    <property type="term" value="C:cytoplasm"/>
    <property type="evidence" value="ECO:0007669"/>
    <property type="project" value="TreeGrafter"/>
</dbReference>
<dbReference type="Gene3D" id="3.30.1780.10">
    <property type="entry name" value="ornithine cyclodeaminase, domain 1"/>
    <property type="match status" value="1"/>
</dbReference>
<dbReference type="InterPro" id="IPR036291">
    <property type="entry name" value="NAD(P)-bd_dom_sf"/>
</dbReference>
<organism evidence="1 2">
    <name type="scientific">Trinickia caryophylli</name>
    <name type="common">Paraburkholderia caryophylli</name>
    <dbReference type="NCBI Taxonomy" id="28094"/>
    <lineage>
        <taxon>Bacteria</taxon>
        <taxon>Pseudomonadati</taxon>
        <taxon>Pseudomonadota</taxon>
        <taxon>Betaproteobacteria</taxon>
        <taxon>Burkholderiales</taxon>
        <taxon>Burkholderiaceae</taxon>
        <taxon>Trinickia</taxon>
    </lineage>
</organism>
<reference evidence="2" key="1">
    <citation type="submission" date="2017-04" db="EMBL/GenBank/DDBJ databases">
        <authorList>
            <person name="Varghese N."/>
            <person name="Submissions S."/>
        </authorList>
    </citation>
    <scope>NUCLEOTIDE SEQUENCE [LARGE SCALE GENOMIC DNA]</scope>
    <source>
        <strain evidence="2">Ballard 720</strain>
    </source>
</reference>
<dbReference type="InterPro" id="IPR023401">
    <property type="entry name" value="ODC_N"/>
</dbReference>
<dbReference type="NCBIfam" id="NF045512">
    <property type="entry name" value="PyrPipCarbRedLhpI"/>
    <property type="match status" value="1"/>
</dbReference>
<dbReference type="STRING" id="28094.SAMN06295900_115108"/>
<gene>
    <name evidence="1" type="ORF">SAMN06295900_115108</name>
</gene>
<proteinExistence type="predicted"/>
<dbReference type="NCBIfam" id="NF005603">
    <property type="entry name" value="PRK07340.1"/>
    <property type="match status" value="1"/>
</dbReference>
<dbReference type="RefSeq" id="WP_085229753.1">
    <property type="nucleotide sequence ID" value="NZ_BSQD01000008.1"/>
</dbReference>
<dbReference type="PIRSF" id="PIRSF001439">
    <property type="entry name" value="CryM"/>
    <property type="match status" value="1"/>
</dbReference>